<evidence type="ECO:0000256" key="1">
    <source>
        <dbReference type="SAM" id="MobiDB-lite"/>
    </source>
</evidence>
<proteinExistence type="predicted"/>
<dbReference type="PANTHER" id="PTHR34051">
    <property type="entry name" value="PROTEIN LOW PSII ACCUMULATION 3, CHLOROPLASTIC"/>
    <property type="match status" value="1"/>
</dbReference>
<organism evidence="3 4">
    <name type="scientific">Cyclostephanos tholiformis</name>
    <dbReference type="NCBI Taxonomy" id="382380"/>
    <lineage>
        <taxon>Eukaryota</taxon>
        <taxon>Sar</taxon>
        <taxon>Stramenopiles</taxon>
        <taxon>Ochrophyta</taxon>
        <taxon>Bacillariophyta</taxon>
        <taxon>Coscinodiscophyceae</taxon>
        <taxon>Thalassiosirophycidae</taxon>
        <taxon>Stephanodiscales</taxon>
        <taxon>Stephanodiscaceae</taxon>
        <taxon>Cyclostephanos</taxon>
    </lineage>
</organism>
<accession>A0ABD3RTG9</accession>
<evidence type="ECO:0000259" key="2">
    <source>
        <dbReference type="Pfam" id="PF09353"/>
    </source>
</evidence>
<sequence>MTASPPHGRDHANANGKAYRVLCAILCLSCVASPRGARAFAFNNVLPGGSTTTTTTIIPTTSASAKTTTTAFHRRRASSSSSSSSSLFMNIPTPTIEGGATPEEIRAAANASPPPSSFYELQRASVRAARMAVRDGHDLLEIEFPPLPANVLEMDDVSAYDVARANVNLALDFARAFASSSTASGGGDGGMGRVAVLLPDEAECKIMYETMKLDRDPYPGVTLTSLRRGDEGDTRIFRPENLLIGLLGRGSGGTVKPIDGTSMYVIVVASAQELPDVEELHDQIKDTRDEYGNTPVIVMYNLKLDILRGDLGAPAFPGKDFHDRFLSRVKPVYYLRTRQYSRSISSPPFVLNYQGCLFRSYPGHYQTLLDTGTGRYRKVVGNDVRPPLGTFKEQLTDALREDGAIAKREQEGALFGFLRTGYKTTTWWEEEREDASMEWRT</sequence>
<evidence type="ECO:0000313" key="4">
    <source>
        <dbReference type="Proteomes" id="UP001530377"/>
    </source>
</evidence>
<evidence type="ECO:0000313" key="3">
    <source>
        <dbReference type="EMBL" id="KAL3815341.1"/>
    </source>
</evidence>
<dbReference type="Proteomes" id="UP001530377">
    <property type="component" value="Unassembled WGS sequence"/>
</dbReference>
<dbReference type="PANTHER" id="PTHR34051:SF2">
    <property type="entry name" value="PROTEIN LPA3"/>
    <property type="match status" value="1"/>
</dbReference>
<dbReference type="Pfam" id="PF09353">
    <property type="entry name" value="DUF1995"/>
    <property type="match status" value="1"/>
</dbReference>
<name>A0ABD3RTG9_9STRA</name>
<keyword evidence="4" id="KW-1185">Reference proteome</keyword>
<comment type="caution">
    <text evidence="3">The sequence shown here is derived from an EMBL/GenBank/DDBJ whole genome shotgun (WGS) entry which is preliminary data.</text>
</comment>
<dbReference type="InterPro" id="IPR044687">
    <property type="entry name" value="LPA3"/>
</dbReference>
<feature type="region of interest" description="Disordered" evidence="1">
    <location>
        <begin position="65"/>
        <end position="90"/>
    </location>
</feature>
<reference evidence="3 4" key="1">
    <citation type="submission" date="2024-10" db="EMBL/GenBank/DDBJ databases">
        <title>Updated reference genomes for cyclostephanoid diatoms.</title>
        <authorList>
            <person name="Roberts W.R."/>
            <person name="Alverson A.J."/>
        </authorList>
    </citation>
    <scope>NUCLEOTIDE SEQUENCE [LARGE SCALE GENOMIC DNA]</scope>
    <source>
        <strain evidence="3 4">AJA228-03</strain>
    </source>
</reference>
<dbReference type="InterPro" id="IPR018962">
    <property type="entry name" value="DUF1995"/>
</dbReference>
<dbReference type="EMBL" id="JALLPB020000203">
    <property type="protein sequence ID" value="KAL3815341.1"/>
    <property type="molecule type" value="Genomic_DNA"/>
</dbReference>
<protein>
    <recommendedName>
        <fullName evidence="2">DUF1995 domain-containing protein</fullName>
    </recommendedName>
</protein>
<dbReference type="AlphaFoldDB" id="A0ABD3RTG9"/>
<gene>
    <name evidence="3" type="ORF">ACHAXA_002125</name>
</gene>
<feature type="domain" description="DUF1995" evidence="2">
    <location>
        <begin position="115"/>
        <end position="392"/>
    </location>
</feature>